<keyword evidence="1" id="KW-0812">Transmembrane</keyword>
<dbReference type="OrthoDB" id="9797274at2"/>
<dbReference type="Pfam" id="PF04471">
    <property type="entry name" value="Mrr_cat"/>
    <property type="match status" value="1"/>
</dbReference>
<keyword evidence="1" id="KW-0472">Membrane</keyword>
<sequence>MDLLIVIIESFWQGIKPNLHYIFIIVFILIIVQAIKIYAEKQKEKKLRRSGIFEVDEMSGITFENYLKSLLKMQGFAVQMTPAAGDYGADLILTKNNERIVVQAKRYKKKVGVRAVQEIVSAKGHYQASVCWVITNNYFTQQAVNLAKSNQVRLIDRDELITWMIQEKDAQAKFS</sequence>
<feature type="transmembrane region" description="Helical" evidence="1">
    <location>
        <begin position="20"/>
        <end position="39"/>
    </location>
</feature>
<proteinExistence type="predicted"/>
<dbReference type="GO" id="GO:0015666">
    <property type="term" value="F:restriction endodeoxyribonuclease activity"/>
    <property type="evidence" value="ECO:0007669"/>
    <property type="project" value="TreeGrafter"/>
</dbReference>
<feature type="domain" description="Restriction endonuclease type IV Mrr" evidence="2">
    <location>
        <begin position="56"/>
        <end position="164"/>
    </location>
</feature>
<dbReference type="eggNOG" id="COG1787">
    <property type="taxonomic scope" value="Bacteria"/>
</dbReference>
<evidence type="ECO:0000256" key="1">
    <source>
        <dbReference type="SAM" id="Phobius"/>
    </source>
</evidence>
<dbReference type="Proteomes" id="UP000030437">
    <property type="component" value="Unassembled WGS sequence"/>
</dbReference>
<dbReference type="SUPFAM" id="SSF52980">
    <property type="entry name" value="Restriction endonuclease-like"/>
    <property type="match status" value="1"/>
</dbReference>
<dbReference type="InterPro" id="IPR007560">
    <property type="entry name" value="Restrct_endonuc_IV_Mrr"/>
</dbReference>
<keyword evidence="1" id="KW-1133">Transmembrane helix</keyword>
<dbReference type="GO" id="GO:0003677">
    <property type="term" value="F:DNA binding"/>
    <property type="evidence" value="ECO:0007669"/>
    <property type="project" value="InterPro"/>
</dbReference>
<dbReference type="InterPro" id="IPR052906">
    <property type="entry name" value="Type_IV_Methyl-Rstrct_Enzyme"/>
</dbReference>
<dbReference type="RefSeq" id="WP_036154819.1">
    <property type="nucleotide sequence ID" value="NZ_AVCX01000005.1"/>
</dbReference>
<dbReference type="InterPro" id="IPR011856">
    <property type="entry name" value="tRNA_endonuc-like_dom_sf"/>
</dbReference>
<protein>
    <recommendedName>
        <fullName evidence="2">Restriction endonuclease type IV Mrr domain-containing protein</fullName>
    </recommendedName>
</protein>
<dbReference type="EMBL" id="JPVP01000056">
    <property type="protein sequence ID" value="KGR84274.1"/>
    <property type="molecule type" value="Genomic_DNA"/>
</dbReference>
<gene>
    <name evidence="3" type="ORF">CD32_11775</name>
</gene>
<evidence type="ECO:0000259" key="2">
    <source>
        <dbReference type="Pfam" id="PF04471"/>
    </source>
</evidence>
<accession>A0A0A3IHW0</accession>
<comment type="caution">
    <text evidence="3">The sequence shown here is derived from an EMBL/GenBank/DDBJ whole genome shotgun (WGS) entry which is preliminary data.</text>
</comment>
<name>A0A0A3IHW0_9BACI</name>
<evidence type="ECO:0000313" key="3">
    <source>
        <dbReference type="EMBL" id="KGR84274.1"/>
    </source>
</evidence>
<organism evidence="3 4">
    <name type="scientific">Lysinibacillus odysseyi 34hs-1 = NBRC 100172</name>
    <dbReference type="NCBI Taxonomy" id="1220589"/>
    <lineage>
        <taxon>Bacteria</taxon>
        <taxon>Bacillati</taxon>
        <taxon>Bacillota</taxon>
        <taxon>Bacilli</taxon>
        <taxon>Bacillales</taxon>
        <taxon>Bacillaceae</taxon>
        <taxon>Lysinibacillus</taxon>
    </lineage>
</organism>
<dbReference type="InterPro" id="IPR011335">
    <property type="entry name" value="Restrct_endonuc-II-like"/>
</dbReference>
<dbReference type="GO" id="GO:0009307">
    <property type="term" value="P:DNA restriction-modification system"/>
    <property type="evidence" value="ECO:0007669"/>
    <property type="project" value="InterPro"/>
</dbReference>
<evidence type="ECO:0000313" key="4">
    <source>
        <dbReference type="Proteomes" id="UP000030437"/>
    </source>
</evidence>
<dbReference type="PANTHER" id="PTHR30015">
    <property type="entry name" value="MRR RESTRICTION SYSTEM PROTEIN"/>
    <property type="match status" value="1"/>
</dbReference>
<dbReference type="Gene3D" id="3.40.1350.10">
    <property type="match status" value="1"/>
</dbReference>
<dbReference type="PANTHER" id="PTHR30015:SF6">
    <property type="entry name" value="SLL1429 PROTEIN"/>
    <property type="match status" value="1"/>
</dbReference>
<reference evidence="3 4" key="1">
    <citation type="submission" date="2014-02" db="EMBL/GenBank/DDBJ databases">
        <title>Draft genome sequence of Lysinibacillus odysseyi NBRC 100172.</title>
        <authorList>
            <person name="Zhang F."/>
            <person name="Wang G."/>
            <person name="Zhang L."/>
        </authorList>
    </citation>
    <scope>NUCLEOTIDE SEQUENCE [LARGE SCALE GENOMIC DNA]</scope>
    <source>
        <strain evidence="3 4">NBRC 100172</strain>
    </source>
</reference>
<keyword evidence="4" id="KW-1185">Reference proteome</keyword>
<dbReference type="AlphaFoldDB" id="A0A0A3IHW0"/>